<keyword evidence="3" id="KW-1185">Reference proteome</keyword>
<dbReference type="Proteomes" id="UP000770015">
    <property type="component" value="Unassembled WGS sequence"/>
</dbReference>
<sequence length="200" mass="21450">MTAQRGRPQLQTDTTFSVSSCVLWQLSQPRSPTCHDSLQVLDLAASPPEAGSPAFRRRCKQVALPIRQSHLAERPSIVTLEICPPGVAPRAGGSLCCQRRMGGCQCGRDSISDSACFRGVADFAAAGTTKSFSPLFGPSCLPCSPPPRLPMPSGPCHRPIDPAFIGLRSNGPMSKSDGGSRDRDQPRFGTRRDCLHHLIV</sequence>
<feature type="compositionally biased region" description="Basic and acidic residues" evidence="1">
    <location>
        <begin position="178"/>
        <end position="188"/>
    </location>
</feature>
<evidence type="ECO:0000256" key="1">
    <source>
        <dbReference type="SAM" id="MobiDB-lite"/>
    </source>
</evidence>
<evidence type="ECO:0000313" key="2">
    <source>
        <dbReference type="EMBL" id="KAH6682367.1"/>
    </source>
</evidence>
<dbReference type="EMBL" id="JAGSXJ010000018">
    <property type="protein sequence ID" value="KAH6682367.1"/>
    <property type="molecule type" value="Genomic_DNA"/>
</dbReference>
<protein>
    <submittedName>
        <fullName evidence="2">Uncharacterized protein</fullName>
    </submittedName>
</protein>
<accession>A0A9P8V602</accession>
<gene>
    <name evidence="2" type="ORF">F5X68DRAFT_25548</name>
</gene>
<comment type="caution">
    <text evidence="2">The sequence shown here is derived from an EMBL/GenBank/DDBJ whole genome shotgun (WGS) entry which is preliminary data.</text>
</comment>
<proteinExistence type="predicted"/>
<feature type="region of interest" description="Disordered" evidence="1">
    <location>
        <begin position="167"/>
        <end position="188"/>
    </location>
</feature>
<reference evidence="2" key="1">
    <citation type="journal article" date="2021" name="Nat. Commun.">
        <title>Genetic determinants of endophytism in the Arabidopsis root mycobiome.</title>
        <authorList>
            <person name="Mesny F."/>
            <person name="Miyauchi S."/>
            <person name="Thiergart T."/>
            <person name="Pickel B."/>
            <person name="Atanasova L."/>
            <person name="Karlsson M."/>
            <person name="Huettel B."/>
            <person name="Barry K.W."/>
            <person name="Haridas S."/>
            <person name="Chen C."/>
            <person name="Bauer D."/>
            <person name="Andreopoulos W."/>
            <person name="Pangilinan J."/>
            <person name="LaButti K."/>
            <person name="Riley R."/>
            <person name="Lipzen A."/>
            <person name="Clum A."/>
            <person name="Drula E."/>
            <person name="Henrissat B."/>
            <person name="Kohler A."/>
            <person name="Grigoriev I.V."/>
            <person name="Martin F.M."/>
            <person name="Hacquard S."/>
        </authorList>
    </citation>
    <scope>NUCLEOTIDE SEQUENCE</scope>
    <source>
        <strain evidence="2">MPI-SDFR-AT-0117</strain>
    </source>
</reference>
<name>A0A9P8V602_9PEZI</name>
<organism evidence="2 3">
    <name type="scientific">Plectosphaerella plurivora</name>
    <dbReference type="NCBI Taxonomy" id="936078"/>
    <lineage>
        <taxon>Eukaryota</taxon>
        <taxon>Fungi</taxon>
        <taxon>Dikarya</taxon>
        <taxon>Ascomycota</taxon>
        <taxon>Pezizomycotina</taxon>
        <taxon>Sordariomycetes</taxon>
        <taxon>Hypocreomycetidae</taxon>
        <taxon>Glomerellales</taxon>
        <taxon>Plectosphaerellaceae</taxon>
        <taxon>Plectosphaerella</taxon>
    </lineage>
</organism>
<dbReference type="AlphaFoldDB" id="A0A9P8V602"/>
<evidence type="ECO:0000313" key="3">
    <source>
        <dbReference type="Proteomes" id="UP000770015"/>
    </source>
</evidence>